<proteinExistence type="predicted"/>
<dbReference type="Proteomes" id="UP000215144">
    <property type="component" value="Chromosome 1"/>
</dbReference>
<sequence length="242" mass="28226">MEFLFIVIVLVAISGLGTYYATTRPTALARRNTALRLQDLKDTIQQADHQVKLLDNYLADQDYTQYSIVARQLLPKLEHIKAESNDLKDDMDLKIYRRVTKKANDVQADVTLQLERLHIATDLEPASEEETKLLKWAPELTTIYHNIQRDHRTIMEKIKKADNKEELTALHETNMRRFDDILTGYLKIKESPKDYYNAEERLAEAKAALEQFDLELDETLRQLNESGLKDFDVSLRMMRDKV</sequence>
<dbReference type="OrthoDB" id="2236717at2"/>
<reference evidence="2 3" key="1">
    <citation type="submission" date="2017-06" db="EMBL/GenBank/DDBJ databases">
        <authorList>
            <consortium name="Pathogen Informatics"/>
        </authorList>
    </citation>
    <scope>NUCLEOTIDE SEQUENCE [LARGE SCALE GENOMIC DNA]</scope>
    <source>
        <strain evidence="2 3">NCTC11291</strain>
    </source>
</reference>
<dbReference type="EMBL" id="LT906454">
    <property type="protein sequence ID" value="SNV46295.1"/>
    <property type="molecule type" value="Genomic_DNA"/>
</dbReference>
<dbReference type="KEGG" id="saco:SAME_02164"/>
<dbReference type="RefSeq" id="WP_095123552.1">
    <property type="nucleotide sequence ID" value="NZ_LT906454.1"/>
</dbReference>
<keyword evidence="1" id="KW-0175">Coiled coil</keyword>
<feature type="coiled-coil region" evidence="1">
    <location>
        <begin position="195"/>
        <end position="222"/>
    </location>
</feature>
<dbReference type="AlphaFoldDB" id="A0A239XHW0"/>
<organism evidence="2 3">
    <name type="scientific">Streptococcus acidominimus</name>
    <dbReference type="NCBI Taxonomy" id="1326"/>
    <lineage>
        <taxon>Bacteria</taxon>
        <taxon>Bacillati</taxon>
        <taxon>Bacillota</taxon>
        <taxon>Bacilli</taxon>
        <taxon>Lactobacillales</taxon>
        <taxon>Streptococcaceae</taxon>
        <taxon>Streptococcus</taxon>
    </lineage>
</organism>
<protein>
    <submittedName>
        <fullName evidence="2">Membrane protein</fullName>
    </submittedName>
</protein>
<accession>A0A239XHW0</accession>
<evidence type="ECO:0000256" key="1">
    <source>
        <dbReference type="SAM" id="Coils"/>
    </source>
</evidence>
<evidence type="ECO:0000313" key="3">
    <source>
        <dbReference type="Proteomes" id="UP000215144"/>
    </source>
</evidence>
<evidence type="ECO:0000313" key="2">
    <source>
        <dbReference type="EMBL" id="SNV46295.1"/>
    </source>
</evidence>
<name>A0A239XHW0_STRAI</name>
<gene>
    <name evidence="2" type="ORF">SAMEA4504048_02164</name>
</gene>